<dbReference type="Gene3D" id="2.60.40.790">
    <property type="match status" value="1"/>
</dbReference>
<dbReference type="CDD" id="cd06464">
    <property type="entry name" value="ACD_sHsps-like"/>
    <property type="match status" value="1"/>
</dbReference>
<comment type="caution">
    <text evidence="5">The sequence shown here is derived from an EMBL/GenBank/DDBJ whole genome shotgun (WGS) entry which is preliminary data.</text>
</comment>
<dbReference type="Pfam" id="PF00011">
    <property type="entry name" value="HSP20"/>
    <property type="match status" value="1"/>
</dbReference>
<dbReference type="FunFam" id="2.60.40.790:FF:000072">
    <property type="entry name" value="Small heat shock protein HSP16.5"/>
    <property type="match status" value="1"/>
</dbReference>
<dbReference type="PANTHER" id="PTHR11527">
    <property type="entry name" value="HEAT-SHOCK PROTEIN 20 FAMILY MEMBER"/>
    <property type="match status" value="1"/>
</dbReference>
<reference evidence="5" key="1">
    <citation type="journal article" date="2020" name="mSystems">
        <title>Genome- and Community-Level Interaction Insights into Carbon Utilization and Element Cycling Functions of Hydrothermarchaeota in Hydrothermal Sediment.</title>
        <authorList>
            <person name="Zhou Z."/>
            <person name="Liu Y."/>
            <person name="Xu W."/>
            <person name="Pan J."/>
            <person name="Luo Z.H."/>
            <person name="Li M."/>
        </authorList>
    </citation>
    <scope>NUCLEOTIDE SEQUENCE [LARGE SCALE GENOMIC DNA]</scope>
    <source>
        <strain evidence="5">SpSt-114</strain>
    </source>
</reference>
<sequence>MRRGLIVWRPFEELERIRRDFDRLIEEFFAKEEPAERVFAPALDVYETDSEVVVKAELPGVKKEDVEVLVRDNSLIIRGEKKEEKEEKTETYHRVERVYGKFERVVALPADVKLEGIKAEFKDGVLEIRLPKEKTSKEVKIEIQ</sequence>
<dbReference type="SUPFAM" id="SSF49764">
    <property type="entry name" value="HSP20-like chaperones"/>
    <property type="match status" value="1"/>
</dbReference>
<proteinExistence type="inferred from homology"/>
<organism evidence="5">
    <name type="scientific">Thermocrinis ruber</name>
    <dbReference type="NCBI Taxonomy" id="75906"/>
    <lineage>
        <taxon>Bacteria</taxon>
        <taxon>Pseudomonadati</taxon>
        <taxon>Aquificota</taxon>
        <taxon>Aquificia</taxon>
        <taxon>Aquificales</taxon>
        <taxon>Aquificaceae</taxon>
        <taxon>Thermocrinis</taxon>
    </lineage>
</organism>
<dbReference type="PROSITE" id="PS01031">
    <property type="entry name" value="SHSP"/>
    <property type="match status" value="1"/>
</dbReference>
<evidence type="ECO:0000256" key="1">
    <source>
        <dbReference type="PROSITE-ProRule" id="PRU00285"/>
    </source>
</evidence>
<dbReference type="InterPro" id="IPR031107">
    <property type="entry name" value="Small_HSP"/>
</dbReference>
<evidence type="ECO:0000259" key="4">
    <source>
        <dbReference type="PROSITE" id="PS51203"/>
    </source>
</evidence>
<accession>A0A7C5X5B6</accession>
<dbReference type="InterPro" id="IPR007052">
    <property type="entry name" value="CS_dom"/>
</dbReference>
<protein>
    <submittedName>
        <fullName evidence="5">Hsp20/alpha crystallin family protein</fullName>
    </submittedName>
</protein>
<evidence type="ECO:0000313" key="5">
    <source>
        <dbReference type="EMBL" id="HHO74534.1"/>
    </source>
</evidence>
<feature type="domain" description="SHSP" evidence="3">
    <location>
        <begin position="34"/>
        <end position="144"/>
    </location>
</feature>
<dbReference type="InterPro" id="IPR002068">
    <property type="entry name" value="A-crystallin/Hsp20_dom"/>
</dbReference>
<dbReference type="EMBL" id="DSAC01000097">
    <property type="protein sequence ID" value="HHO74534.1"/>
    <property type="molecule type" value="Genomic_DNA"/>
</dbReference>
<evidence type="ECO:0000259" key="3">
    <source>
        <dbReference type="PROSITE" id="PS01031"/>
    </source>
</evidence>
<gene>
    <name evidence="5" type="ORF">ENN04_07890</name>
</gene>
<dbReference type="AlphaFoldDB" id="A0A7C5X5B6"/>
<evidence type="ECO:0000256" key="2">
    <source>
        <dbReference type="RuleBase" id="RU003616"/>
    </source>
</evidence>
<dbReference type="PROSITE" id="PS51203">
    <property type="entry name" value="CS"/>
    <property type="match status" value="1"/>
</dbReference>
<feature type="domain" description="CS" evidence="4">
    <location>
        <begin position="38"/>
        <end position="144"/>
    </location>
</feature>
<comment type="similarity">
    <text evidence="1 2">Belongs to the small heat shock protein (HSP20) family.</text>
</comment>
<name>A0A7C5X5B6_9AQUI</name>
<dbReference type="InterPro" id="IPR008978">
    <property type="entry name" value="HSP20-like_chaperone"/>
</dbReference>